<gene>
    <name evidence="1" type="ORF">VNO77_01091</name>
</gene>
<comment type="caution">
    <text evidence="1">The sequence shown here is derived from an EMBL/GenBank/DDBJ whole genome shotgun (WGS) entry which is preliminary data.</text>
</comment>
<sequence>MGFKMVGSCNGLLCFIRYSLDPTFAFLLWNPASKQTKQILEPQNALLPYKVPPNCLIGFDFNNSDNDYQVGRLHSFEDINNAWLWRDIKYCNQCLTLNGCSFWTENSVMLEGTLVLVGYGVLVERLLCFPEMILVLSLNTMSSIYVESLVPLCGGNVIVEEADSIGS</sequence>
<proteinExistence type="predicted"/>
<evidence type="ECO:0000313" key="1">
    <source>
        <dbReference type="EMBL" id="KAK7359144.1"/>
    </source>
</evidence>
<keyword evidence="2" id="KW-1185">Reference proteome</keyword>
<reference evidence="1 2" key="1">
    <citation type="submission" date="2024-01" db="EMBL/GenBank/DDBJ databases">
        <title>The genomes of 5 underutilized Papilionoideae crops provide insights into root nodulation and disease resistanc.</title>
        <authorList>
            <person name="Jiang F."/>
        </authorList>
    </citation>
    <scope>NUCLEOTIDE SEQUENCE [LARGE SCALE GENOMIC DNA]</scope>
    <source>
        <strain evidence="1">LVBAO_FW01</strain>
        <tissue evidence="1">Leaves</tissue>
    </source>
</reference>
<dbReference type="EMBL" id="JAYMYQ010000001">
    <property type="protein sequence ID" value="KAK7359144.1"/>
    <property type="molecule type" value="Genomic_DNA"/>
</dbReference>
<accession>A0AAN9MQT7</accession>
<dbReference type="Proteomes" id="UP001367508">
    <property type="component" value="Unassembled WGS sequence"/>
</dbReference>
<protein>
    <submittedName>
        <fullName evidence="1">Uncharacterized protein</fullName>
    </submittedName>
</protein>
<organism evidence="1 2">
    <name type="scientific">Canavalia gladiata</name>
    <name type="common">Sword bean</name>
    <name type="synonym">Dolichos gladiatus</name>
    <dbReference type="NCBI Taxonomy" id="3824"/>
    <lineage>
        <taxon>Eukaryota</taxon>
        <taxon>Viridiplantae</taxon>
        <taxon>Streptophyta</taxon>
        <taxon>Embryophyta</taxon>
        <taxon>Tracheophyta</taxon>
        <taxon>Spermatophyta</taxon>
        <taxon>Magnoliopsida</taxon>
        <taxon>eudicotyledons</taxon>
        <taxon>Gunneridae</taxon>
        <taxon>Pentapetalae</taxon>
        <taxon>rosids</taxon>
        <taxon>fabids</taxon>
        <taxon>Fabales</taxon>
        <taxon>Fabaceae</taxon>
        <taxon>Papilionoideae</taxon>
        <taxon>50 kb inversion clade</taxon>
        <taxon>NPAAA clade</taxon>
        <taxon>indigoferoid/millettioid clade</taxon>
        <taxon>Phaseoleae</taxon>
        <taxon>Canavalia</taxon>
    </lineage>
</organism>
<dbReference type="AlphaFoldDB" id="A0AAN9MQT7"/>
<evidence type="ECO:0000313" key="2">
    <source>
        <dbReference type="Proteomes" id="UP001367508"/>
    </source>
</evidence>
<name>A0AAN9MQT7_CANGL</name>